<feature type="transmembrane region" description="Helical" evidence="8">
    <location>
        <begin position="279"/>
        <end position="307"/>
    </location>
</feature>
<evidence type="ECO:0000256" key="7">
    <source>
        <dbReference type="ARBA" id="ARBA00023136"/>
    </source>
</evidence>
<evidence type="ECO:0000256" key="5">
    <source>
        <dbReference type="ARBA" id="ARBA00022692"/>
    </source>
</evidence>
<evidence type="ECO:0000256" key="3">
    <source>
        <dbReference type="ARBA" id="ARBA00022448"/>
    </source>
</evidence>
<keyword evidence="7 8" id="KW-0472">Membrane</keyword>
<feature type="transmembrane region" description="Helical" evidence="8">
    <location>
        <begin position="347"/>
        <end position="366"/>
    </location>
</feature>
<dbReference type="Proteomes" id="UP001637994">
    <property type="component" value="Unassembled WGS sequence"/>
</dbReference>
<dbReference type="RefSeq" id="WP_410035805.1">
    <property type="nucleotide sequence ID" value="NZ_JBGMEF010000029.1"/>
</dbReference>
<sequence length="402" mass="45259">MKELDKQSRNLLKVVVIGILLYFGLFYIGEVSKAFSTLYAVLSPFIIGGALAFMMSIPTNFFERKLHSLDKNSKHGKLISISSILISWVLLIAFLVILINILIPSMVKIVYTFSIRWPDFVNSTYHFLKKHELTEPYANKFMNAFSGVGWYNVRNAIFSFIDGNDIDLFSKATGFLNSVSSGVIGIFTMIVFSIFVLVYKKMLKTNGTRLIYALLSEERADYINKVLSLSYNTFKDYVFSRMISVLCLSVLTFIGMKIFKIPNAPIISIVVGISDLIPIFGPIFGTGFSAILIFVESPFKALIFLAYNVIIQQIQENLIFPYIAGDAIGLPAVWVMASVTIGGSLFGIWGMLISIPVVSVFYTLYLEKINNKLKEKNFDDAKIKEKEDKSYTIEEIDIGDED</sequence>
<evidence type="ECO:0000256" key="1">
    <source>
        <dbReference type="ARBA" id="ARBA00004651"/>
    </source>
</evidence>
<dbReference type="Pfam" id="PF01594">
    <property type="entry name" value="AI-2E_transport"/>
    <property type="match status" value="1"/>
</dbReference>
<comment type="caution">
    <text evidence="9">The sequence shown here is derived from an EMBL/GenBank/DDBJ whole genome shotgun (WGS) entry which is preliminary data.</text>
</comment>
<feature type="transmembrane region" description="Helical" evidence="8">
    <location>
        <begin position="319"/>
        <end position="341"/>
    </location>
</feature>
<evidence type="ECO:0000313" key="9">
    <source>
        <dbReference type="EMBL" id="MFO3667611.1"/>
    </source>
</evidence>
<keyword evidence="6 8" id="KW-1133">Transmembrane helix</keyword>
<dbReference type="EMBL" id="JBGMEF010000029">
    <property type="protein sequence ID" value="MFO3667611.1"/>
    <property type="molecule type" value="Genomic_DNA"/>
</dbReference>
<gene>
    <name evidence="9" type="ORF">ACCQ42_07490</name>
</gene>
<evidence type="ECO:0000256" key="8">
    <source>
        <dbReference type="SAM" id="Phobius"/>
    </source>
</evidence>
<accession>A0ABW9MGN6</accession>
<dbReference type="PANTHER" id="PTHR21716">
    <property type="entry name" value="TRANSMEMBRANE PROTEIN"/>
    <property type="match status" value="1"/>
</dbReference>
<comment type="similarity">
    <text evidence="2">Belongs to the autoinducer-2 exporter (AI-2E) (TC 2.A.86) family.</text>
</comment>
<proteinExistence type="inferred from homology"/>
<dbReference type="PANTHER" id="PTHR21716:SF53">
    <property type="entry name" value="PERMEASE PERM-RELATED"/>
    <property type="match status" value="1"/>
</dbReference>
<feature type="transmembrane region" description="Helical" evidence="8">
    <location>
        <begin position="78"/>
        <end position="103"/>
    </location>
</feature>
<organism evidence="9 10">
    <name type="scientific">Anaerococcus kampingae</name>
    <dbReference type="NCBI Taxonomy" id="3115614"/>
    <lineage>
        <taxon>Bacteria</taxon>
        <taxon>Bacillati</taxon>
        <taxon>Bacillota</taxon>
        <taxon>Tissierellia</taxon>
        <taxon>Tissierellales</taxon>
        <taxon>Peptoniphilaceae</taxon>
        <taxon>Anaerococcus</taxon>
    </lineage>
</organism>
<keyword evidence="5 8" id="KW-0812">Transmembrane</keyword>
<evidence type="ECO:0000313" key="10">
    <source>
        <dbReference type="Proteomes" id="UP001637994"/>
    </source>
</evidence>
<keyword evidence="3" id="KW-0813">Transport</keyword>
<reference evidence="9 10" key="1">
    <citation type="journal article" date="2025" name="Anaerobe">
        <title>Description of Anaerococcus kampingiae sp. nov., Anaerococcus groningensis sp. nov., Anaerococcus martiniensis sp. nov., and Anaerococcus cruorum sp. nov., isolated from human clinical specimens.</title>
        <authorList>
            <person name="Boiten K.E."/>
            <person name="Meijer J."/>
            <person name="van Wezel E.M."/>
            <person name="Veloo A.C.M."/>
        </authorList>
    </citation>
    <scope>NUCLEOTIDE SEQUENCE [LARGE SCALE GENOMIC DNA]</scope>
    <source>
        <strain evidence="9 10">ENR0874</strain>
    </source>
</reference>
<keyword evidence="10" id="KW-1185">Reference proteome</keyword>
<evidence type="ECO:0000256" key="2">
    <source>
        <dbReference type="ARBA" id="ARBA00009773"/>
    </source>
</evidence>
<feature type="transmembrane region" description="Helical" evidence="8">
    <location>
        <begin position="238"/>
        <end position="259"/>
    </location>
</feature>
<feature type="transmembrane region" description="Helical" evidence="8">
    <location>
        <begin position="35"/>
        <end position="57"/>
    </location>
</feature>
<keyword evidence="4" id="KW-1003">Cell membrane</keyword>
<feature type="transmembrane region" description="Helical" evidence="8">
    <location>
        <begin position="12"/>
        <end position="29"/>
    </location>
</feature>
<feature type="transmembrane region" description="Helical" evidence="8">
    <location>
        <begin position="179"/>
        <end position="199"/>
    </location>
</feature>
<evidence type="ECO:0000256" key="4">
    <source>
        <dbReference type="ARBA" id="ARBA00022475"/>
    </source>
</evidence>
<protein>
    <submittedName>
        <fullName evidence="9">AI-2E family transporter</fullName>
    </submittedName>
</protein>
<name>A0ABW9MGN6_9FIRM</name>
<dbReference type="InterPro" id="IPR002549">
    <property type="entry name" value="AI-2E-like"/>
</dbReference>
<comment type="subcellular location">
    <subcellularLocation>
        <location evidence="1">Cell membrane</location>
        <topology evidence="1">Multi-pass membrane protein</topology>
    </subcellularLocation>
</comment>
<evidence type="ECO:0000256" key="6">
    <source>
        <dbReference type="ARBA" id="ARBA00022989"/>
    </source>
</evidence>